<accession>A0A016S413</accession>
<proteinExistence type="predicted"/>
<protein>
    <submittedName>
        <fullName evidence="1">Uncharacterized protein</fullName>
    </submittedName>
</protein>
<dbReference type="Proteomes" id="UP000024635">
    <property type="component" value="Unassembled WGS sequence"/>
</dbReference>
<comment type="caution">
    <text evidence="1">The sequence shown here is derived from an EMBL/GenBank/DDBJ whole genome shotgun (WGS) entry which is preliminary data.</text>
</comment>
<dbReference type="AlphaFoldDB" id="A0A016S413"/>
<name>A0A016S413_9BILA</name>
<evidence type="ECO:0000313" key="2">
    <source>
        <dbReference type="Proteomes" id="UP000024635"/>
    </source>
</evidence>
<dbReference type="EMBL" id="JARK01001642">
    <property type="protein sequence ID" value="EYB84979.1"/>
    <property type="molecule type" value="Genomic_DNA"/>
</dbReference>
<evidence type="ECO:0000313" key="1">
    <source>
        <dbReference type="EMBL" id="EYB84979.1"/>
    </source>
</evidence>
<reference evidence="2" key="1">
    <citation type="journal article" date="2015" name="Nat. Genet.">
        <title>The genome and transcriptome of the zoonotic hookworm Ancylostoma ceylanicum identify infection-specific gene families.</title>
        <authorList>
            <person name="Schwarz E.M."/>
            <person name="Hu Y."/>
            <person name="Antoshechkin I."/>
            <person name="Miller M.M."/>
            <person name="Sternberg P.W."/>
            <person name="Aroian R.V."/>
        </authorList>
    </citation>
    <scope>NUCLEOTIDE SEQUENCE</scope>
    <source>
        <strain evidence="2">HY135</strain>
    </source>
</reference>
<organism evidence="1 2">
    <name type="scientific">Ancylostoma ceylanicum</name>
    <dbReference type="NCBI Taxonomy" id="53326"/>
    <lineage>
        <taxon>Eukaryota</taxon>
        <taxon>Metazoa</taxon>
        <taxon>Ecdysozoa</taxon>
        <taxon>Nematoda</taxon>
        <taxon>Chromadorea</taxon>
        <taxon>Rhabditida</taxon>
        <taxon>Rhabditina</taxon>
        <taxon>Rhabditomorpha</taxon>
        <taxon>Strongyloidea</taxon>
        <taxon>Ancylostomatidae</taxon>
        <taxon>Ancylostomatinae</taxon>
        <taxon>Ancylostoma</taxon>
    </lineage>
</organism>
<keyword evidence="2" id="KW-1185">Reference proteome</keyword>
<sequence>MTAGKPTAFIAKWACTVVGHAHFLRPTRRGETVHRIRPPPKRVTSRQKAADLTWNLCCEVRKKQKE</sequence>
<gene>
    <name evidence="1" type="primary">Acey_s0306.g1987</name>
    <name evidence="1" type="ORF">Y032_0306g1987</name>
</gene>